<evidence type="ECO:0000313" key="2">
    <source>
        <dbReference type="Proteomes" id="UP000308600"/>
    </source>
</evidence>
<dbReference type="Proteomes" id="UP000308600">
    <property type="component" value="Unassembled WGS sequence"/>
</dbReference>
<protein>
    <submittedName>
        <fullName evidence="1">Fatty acid hydroxylase</fullName>
    </submittedName>
</protein>
<proteinExistence type="predicted"/>
<organism evidence="1 2">
    <name type="scientific">Pluteus cervinus</name>
    <dbReference type="NCBI Taxonomy" id="181527"/>
    <lineage>
        <taxon>Eukaryota</taxon>
        <taxon>Fungi</taxon>
        <taxon>Dikarya</taxon>
        <taxon>Basidiomycota</taxon>
        <taxon>Agaricomycotina</taxon>
        <taxon>Agaricomycetes</taxon>
        <taxon>Agaricomycetidae</taxon>
        <taxon>Agaricales</taxon>
        <taxon>Pluteineae</taxon>
        <taxon>Pluteaceae</taxon>
        <taxon>Pluteus</taxon>
    </lineage>
</organism>
<sequence>MDLVLSVLDDLVLDRLWATLLPLSAFAVPETVRLASNSSSIFPVVASTSSKWSQMLAYVPHPPIRPDDLASISSTASHHLLTNISAWPRDYIPRQLISLSVITLVGVHILYFLFATLSYYFIFNHDMMRHPRFLKNQIKLEIQCSLRAFPGMTILTLPFFQGEVMGYTKLYDGLDTYGYWYLIASVPLFLVFTDYGIYWIHRGLHIPAVYKLLHKPHHKWVVPTPFSSHAFHPVDGWLQSIPYHIFILVFPLHRVLYLVLFVLINFWTIFIHDSDMITGHALEKIINGPAHHTLHHLYFTVNYGQYFTWADRAGGSYRQPDSSLDPLLDVHEADKIKLGKQQ</sequence>
<reference evidence="1 2" key="1">
    <citation type="journal article" date="2019" name="Nat. Ecol. Evol.">
        <title>Megaphylogeny resolves global patterns of mushroom evolution.</title>
        <authorList>
            <person name="Varga T."/>
            <person name="Krizsan K."/>
            <person name="Foldi C."/>
            <person name="Dima B."/>
            <person name="Sanchez-Garcia M."/>
            <person name="Sanchez-Ramirez S."/>
            <person name="Szollosi G.J."/>
            <person name="Szarkandi J.G."/>
            <person name="Papp V."/>
            <person name="Albert L."/>
            <person name="Andreopoulos W."/>
            <person name="Angelini C."/>
            <person name="Antonin V."/>
            <person name="Barry K.W."/>
            <person name="Bougher N.L."/>
            <person name="Buchanan P."/>
            <person name="Buyck B."/>
            <person name="Bense V."/>
            <person name="Catcheside P."/>
            <person name="Chovatia M."/>
            <person name="Cooper J."/>
            <person name="Damon W."/>
            <person name="Desjardin D."/>
            <person name="Finy P."/>
            <person name="Geml J."/>
            <person name="Haridas S."/>
            <person name="Hughes K."/>
            <person name="Justo A."/>
            <person name="Karasinski D."/>
            <person name="Kautmanova I."/>
            <person name="Kiss B."/>
            <person name="Kocsube S."/>
            <person name="Kotiranta H."/>
            <person name="LaButti K.M."/>
            <person name="Lechner B.E."/>
            <person name="Liimatainen K."/>
            <person name="Lipzen A."/>
            <person name="Lukacs Z."/>
            <person name="Mihaltcheva S."/>
            <person name="Morgado L.N."/>
            <person name="Niskanen T."/>
            <person name="Noordeloos M.E."/>
            <person name="Ohm R.A."/>
            <person name="Ortiz-Santana B."/>
            <person name="Ovrebo C."/>
            <person name="Racz N."/>
            <person name="Riley R."/>
            <person name="Savchenko A."/>
            <person name="Shiryaev A."/>
            <person name="Soop K."/>
            <person name="Spirin V."/>
            <person name="Szebenyi C."/>
            <person name="Tomsovsky M."/>
            <person name="Tulloss R.E."/>
            <person name="Uehling J."/>
            <person name="Grigoriev I.V."/>
            <person name="Vagvolgyi C."/>
            <person name="Papp T."/>
            <person name="Martin F.M."/>
            <person name="Miettinen O."/>
            <person name="Hibbett D.S."/>
            <person name="Nagy L.G."/>
        </authorList>
    </citation>
    <scope>NUCLEOTIDE SEQUENCE [LARGE SCALE GENOMIC DNA]</scope>
    <source>
        <strain evidence="1 2">NL-1719</strain>
    </source>
</reference>
<gene>
    <name evidence="1" type="ORF">BDN72DRAFT_787636</name>
</gene>
<evidence type="ECO:0000313" key="1">
    <source>
        <dbReference type="EMBL" id="TFK75100.1"/>
    </source>
</evidence>
<accession>A0ACD3BAB5</accession>
<dbReference type="EMBL" id="ML208264">
    <property type="protein sequence ID" value="TFK75100.1"/>
    <property type="molecule type" value="Genomic_DNA"/>
</dbReference>
<keyword evidence="2" id="KW-1185">Reference proteome</keyword>
<name>A0ACD3BAB5_9AGAR</name>